<dbReference type="InterPro" id="IPR001279">
    <property type="entry name" value="Metallo-B-lactamas"/>
</dbReference>
<dbReference type="PANTHER" id="PTHR47619">
    <property type="entry name" value="METALLO-HYDROLASE YYCJ-RELATED"/>
    <property type="match status" value="1"/>
</dbReference>
<dbReference type="SUPFAM" id="SSF56281">
    <property type="entry name" value="Metallo-hydrolase/oxidoreductase"/>
    <property type="match status" value="1"/>
</dbReference>
<dbReference type="SMART" id="SM00849">
    <property type="entry name" value="Lactamase_B"/>
    <property type="match status" value="1"/>
</dbReference>
<dbReference type="Proteomes" id="UP000199771">
    <property type="component" value="Unassembled WGS sequence"/>
</dbReference>
<accession>A0A1I2IYS9</accession>
<proteinExistence type="predicted"/>
<evidence type="ECO:0000259" key="1">
    <source>
        <dbReference type="SMART" id="SM00849"/>
    </source>
</evidence>
<dbReference type="AlphaFoldDB" id="A0A1I2IYS9"/>
<keyword evidence="3" id="KW-1185">Reference proteome</keyword>
<dbReference type="STRING" id="1076937.SAMN04488120_10545"/>
<protein>
    <submittedName>
        <fullName evidence="2">Phosphoribosyl 1,2-cyclic phosphodiesterase</fullName>
    </submittedName>
</protein>
<evidence type="ECO:0000313" key="3">
    <source>
        <dbReference type="Proteomes" id="UP000199771"/>
    </source>
</evidence>
<sequence>MRFAMLGSGSRGNGTLVESGGTRVLIDCGFALGEAELRLQRLGIEPAALDAILVTHEHGDHLSGVARLARRYRIPVWMTHGSYAIWKDRNVPHCLRFSPHQAFRIGELEVQPYPVPHDAREPCQYVFGARGLRLGVLSDAGAVTPHMRAMLAGCDALLLECNYDPDLLRDGPYPPALKLRVGGGRGHLSNEQAASLLRGYAVRRLQHLVLTHLSETNNTPALARRAVAEVLEDDPAWLVCAEQDAGLGWREVV</sequence>
<organism evidence="2 3">
    <name type="scientific">Fontimonas thermophila</name>
    <dbReference type="NCBI Taxonomy" id="1076937"/>
    <lineage>
        <taxon>Bacteria</taxon>
        <taxon>Pseudomonadati</taxon>
        <taxon>Pseudomonadota</taxon>
        <taxon>Gammaproteobacteria</taxon>
        <taxon>Nevskiales</taxon>
        <taxon>Nevskiaceae</taxon>
        <taxon>Fontimonas</taxon>
    </lineage>
</organism>
<reference evidence="2 3" key="1">
    <citation type="submission" date="2016-10" db="EMBL/GenBank/DDBJ databases">
        <authorList>
            <person name="de Groot N.N."/>
        </authorList>
    </citation>
    <scope>NUCLEOTIDE SEQUENCE [LARGE SCALE GENOMIC DNA]</scope>
    <source>
        <strain evidence="2 3">DSM 23609</strain>
    </source>
</reference>
<name>A0A1I2IYS9_9GAMM</name>
<dbReference type="OrthoDB" id="9803916at2"/>
<dbReference type="PANTHER" id="PTHR47619:SF1">
    <property type="entry name" value="EXODEOXYRIBONUCLEASE WALJ"/>
    <property type="match status" value="1"/>
</dbReference>
<dbReference type="Pfam" id="PF12706">
    <property type="entry name" value="Lactamase_B_2"/>
    <property type="match status" value="1"/>
</dbReference>
<dbReference type="EMBL" id="FOOC01000005">
    <property type="protein sequence ID" value="SFF47339.1"/>
    <property type="molecule type" value="Genomic_DNA"/>
</dbReference>
<gene>
    <name evidence="2" type="ORF">SAMN04488120_10545</name>
</gene>
<dbReference type="Gene3D" id="3.60.15.10">
    <property type="entry name" value="Ribonuclease Z/Hydroxyacylglutathione hydrolase-like"/>
    <property type="match status" value="1"/>
</dbReference>
<evidence type="ECO:0000313" key="2">
    <source>
        <dbReference type="EMBL" id="SFF47339.1"/>
    </source>
</evidence>
<dbReference type="InterPro" id="IPR052533">
    <property type="entry name" value="WalJ/YycJ-like"/>
</dbReference>
<dbReference type="RefSeq" id="WP_091533093.1">
    <property type="nucleotide sequence ID" value="NZ_FOOC01000005.1"/>
</dbReference>
<feature type="domain" description="Metallo-beta-lactamase" evidence="1">
    <location>
        <begin position="11"/>
        <end position="185"/>
    </location>
</feature>
<dbReference type="InterPro" id="IPR036866">
    <property type="entry name" value="RibonucZ/Hydroxyglut_hydro"/>
</dbReference>